<organism evidence="5 6">
    <name type="scientific">Actinacidiphila yanglinensis</name>
    <dbReference type="NCBI Taxonomy" id="310779"/>
    <lineage>
        <taxon>Bacteria</taxon>
        <taxon>Bacillati</taxon>
        <taxon>Actinomycetota</taxon>
        <taxon>Actinomycetes</taxon>
        <taxon>Kitasatosporales</taxon>
        <taxon>Streptomycetaceae</taxon>
        <taxon>Actinacidiphila</taxon>
    </lineage>
</organism>
<evidence type="ECO:0000256" key="2">
    <source>
        <dbReference type="ARBA" id="ARBA00023125"/>
    </source>
</evidence>
<accession>A0A1H6DAI7</accession>
<dbReference type="Gene3D" id="1.10.10.60">
    <property type="entry name" value="Homeodomain-like"/>
    <property type="match status" value="1"/>
</dbReference>
<evidence type="ECO:0000256" key="3">
    <source>
        <dbReference type="ARBA" id="ARBA00023163"/>
    </source>
</evidence>
<dbReference type="PROSITE" id="PS00041">
    <property type="entry name" value="HTH_ARAC_FAMILY_1"/>
    <property type="match status" value="1"/>
</dbReference>
<sequence length="318" mass="34004">MHRIAVVAVPPVTAFDLTIPELVFSAVEIGGAPAYDVVVCTAEPGVLVTTGSVRVVVDHGLDALRGADTVIVTGSGRRDGFGPDLLDALRRAAGSGRRIASICTGAFALASAGLLDGRPATTYWPYSEEFTRRFPRVDVRAGVLYTDDGDVFTSAGVAAGLDLCLYLVRLDHGAAVANRTARLAVVAPVRHGGQRQFIESPAPPEQGTALAETRAWALERLGDDLTLKDLAAHAHTSVRHLTRRFRAETGLSPLQWLLHQRVDRARELLESTTLPVEQVARRSGLGSSESLRQHFARRVGVSPTAYRNGFAHAVPPPS</sequence>
<dbReference type="InterPro" id="IPR009057">
    <property type="entry name" value="Homeodomain-like_sf"/>
</dbReference>
<dbReference type="RefSeq" id="WP_103888545.1">
    <property type="nucleotide sequence ID" value="NZ_FNVU01000013.1"/>
</dbReference>
<dbReference type="SMART" id="SM00342">
    <property type="entry name" value="HTH_ARAC"/>
    <property type="match status" value="1"/>
</dbReference>
<proteinExistence type="predicted"/>
<keyword evidence="2" id="KW-0238">DNA-binding</keyword>
<dbReference type="PANTHER" id="PTHR43130">
    <property type="entry name" value="ARAC-FAMILY TRANSCRIPTIONAL REGULATOR"/>
    <property type="match status" value="1"/>
</dbReference>
<dbReference type="InterPro" id="IPR002818">
    <property type="entry name" value="DJ-1/PfpI"/>
</dbReference>
<dbReference type="EMBL" id="FNVU01000013">
    <property type="protein sequence ID" value="SEG81853.1"/>
    <property type="molecule type" value="Genomic_DNA"/>
</dbReference>
<dbReference type="OrthoDB" id="3194870at2"/>
<gene>
    <name evidence="5" type="ORF">SAMN05216223_11329</name>
</gene>
<name>A0A1H6DAI7_9ACTN</name>
<dbReference type="Pfam" id="PF01965">
    <property type="entry name" value="DJ-1_PfpI"/>
    <property type="match status" value="1"/>
</dbReference>
<dbReference type="Proteomes" id="UP000236754">
    <property type="component" value="Unassembled WGS sequence"/>
</dbReference>
<evidence type="ECO:0000313" key="5">
    <source>
        <dbReference type="EMBL" id="SEG81853.1"/>
    </source>
</evidence>
<reference evidence="5 6" key="1">
    <citation type="submission" date="2016-10" db="EMBL/GenBank/DDBJ databases">
        <authorList>
            <person name="de Groot N.N."/>
        </authorList>
    </citation>
    <scope>NUCLEOTIDE SEQUENCE [LARGE SCALE GENOMIC DNA]</scope>
    <source>
        <strain evidence="5 6">CGMCC 4.2023</strain>
    </source>
</reference>
<dbReference type="InterPro" id="IPR052158">
    <property type="entry name" value="INH-QAR"/>
</dbReference>
<dbReference type="PROSITE" id="PS01124">
    <property type="entry name" value="HTH_ARAC_FAMILY_2"/>
    <property type="match status" value="1"/>
</dbReference>
<dbReference type="AlphaFoldDB" id="A0A1H6DAI7"/>
<evidence type="ECO:0000259" key="4">
    <source>
        <dbReference type="PROSITE" id="PS01124"/>
    </source>
</evidence>
<dbReference type="SUPFAM" id="SSF52317">
    <property type="entry name" value="Class I glutamine amidotransferase-like"/>
    <property type="match status" value="1"/>
</dbReference>
<evidence type="ECO:0000256" key="1">
    <source>
        <dbReference type="ARBA" id="ARBA00023015"/>
    </source>
</evidence>
<keyword evidence="6" id="KW-1185">Reference proteome</keyword>
<dbReference type="SUPFAM" id="SSF46689">
    <property type="entry name" value="Homeodomain-like"/>
    <property type="match status" value="2"/>
</dbReference>
<feature type="domain" description="HTH araC/xylS-type" evidence="4">
    <location>
        <begin position="211"/>
        <end position="309"/>
    </location>
</feature>
<dbReference type="Pfam" id="PF12833">
    <property type="entry name" value="HTH_18"/>
    <property type="match status" value="1"/>
</dbReference>
<keyword evidence="1" id="KW-0805">Transcription regulation</keyword>
<keyword evidence="3" id="KW-0804">Transcription</keyword>
<dbReference type="InterPro" id="IPR018060">
    <property type="entry name" value="HTH_AraC"/>
</dbReference>
<dbReference type="InterPro" id="IPR018062">
    <property type="entry name" value="HTH_AraC-typ_CS"/>
</dbReference>
<dbReference type="CDD" id="cd03137">
    <property type="entry name" value="GATase1_AraC_1"/>
    <property type="match status" value="1"/>
</dbReference>
<dbReference type="GO" id="GO:0043565">
    <property type="term" value="F:sequence-specific DNA binding"/>
    <property type="evidence" value="ECO:0007669"/>
    <property type="project" value="InterPro"/>
</dbReference>
<dbReference type="Gene3D" id="3.40.50.880">
    <property type="match status" value="1"/>
</dbReference>
<protein>
    <submittedName>
        <fullName evidence="5">Transcriptional regulator, AraC family with amidase-like domain</fullName>
    </submittedName>
</protein>
<dbReference type="PANTHER" id="PTHR43130:SF3">
    <property type="entry name" value="HTH-TYPE TRANSCRIPTIONAL REGULATOR RV1931C"/>
    <property type="match status" value="1"/>
</dbReference>
<dbReference type="InterPro" id="IPR029062">
    <property type="entry name" value="Class_I_gatase-like"/>
</dbReference>
<dbReference type="GO" id="GO:0003700">
    <property type="term" value="F:DNA-binding transcription factor activity"/>
    <property type="evidence" value="ECO:0007669"/>
    <property type="project" value="InterPro"/>
</dbReference>
<evidence type="ECO:0000313" key="6">
    <source>
        <dbReference type="Proteomes" id="UP000236754"/>
    </source>
</evidence>